<proteinExistence type="predicted"/>
<dbReference type="Gene3D" id="3.30.70.1290">
    <property type="entry name" value="Transposase IS200-like"/>
    <property type="match status" value="1"/>
</dbReference>
<feature type="domain" description="Transposase IS200-like" evidence="1">
    <location>
        <begin position="9"/>
        <end position="124"/>
    </location>
</feature>
<dbReference type="PANTHER" id="PTHR34322:SF2">
    <property type="entry name" value="TRANSPOSASE IS200-LIKE DOMAIN-CONTAINING PROTEIN"/>
    <property type="match status" value="1"/>
</dbReference>
<keyword evidence="3" id="KW-1185">Reference proteome</keyword>
<evidence type="ECO:0000313" key="2">
    <source>
        <dbReference type="EMBL" id="MDZ8119381.1"/>
    </source>
</evidence>
<evidence type="ECO:0000313" key="3">
    <source>
        <dbReference type="Proteomes" id="UP001290861"/>
    </source>
</evidence>
<dbReference type="Pfam" id="PF01797">
    <property type="entry name" value="Y1_Tnp"/>
    <property type="match status" value="1"/>
</dbReference>
<gene>
    <name evidence="2" type="ORF">P9H32_12185</name>
</gene>
<dbReference type="InterPro" id="IPR002686">
    <property type="entry name" value="Transposase_17"/>
</dbReference>
<protein>
    <submittedName>
        <fullName evidence="2">Transposase</fullName>
    </submittedName>
</protein>
<dbReference type="PANTHER" id="PTHR34322">
    <property type="entry name" value="TRANSPOSASE, Y1_TNP DOMAIN-CONTAINING"/>
    <property type="match status" value="1"/>
</dbReference>
<comment type="caution">
    <text evidence="2">The sequence shown here is derived from an EMBL/GenBank/DDBJ whole genome shotgun (WGS) entry which is preliminary data.</text>
</comment>
<organism evidence="2 3">
    <name type="scientific">Pontiella agarivorans</name>
    <dbReference type="NCBI Taxonomy" id="3038953"/>
    <lineage>
        <taxon>Bacteria</taxon>
        <taxon>Pseudomonadati</taxon>
        <taxon>Kiritimatiellota</taxon>
        <taxon>Kiritimatiellia</taxon>
        <taxon>Kiritimatiellales</taxon>
        <taxon>Pontiellaceae</taxon>
        <taxon>Pontiella</taxon>
    </lineage>
</organism>
<reference evidence="2 3" key="1">
    <citation type="journal article" date="2024" name="Appl. Environ. Microbiol.">
        <title>Pontiella agarivorans sp. nov., a novel marine anaerobic bacterium capable of degrading macroalgal polysaccharides and fixing nitrogen.</title>
        <authorList>
            <person name="Liu N."/>
            <person name="Kivenson V."/>
            <person name="Peng X."/>
            <person name="Cui Z."/>
            <person name="Lankiewicz T.S."/>
            <person name="Gosselin K.M."/>
            <person name="English C.J."/>
            <person name="Blair E.M."/>
            <person name="O'Malley M.A."/>
            <person name="Valentine D.L."/>
        </authorList>
    </citation>
    <scope>NUCLEOTIDE SEQUENCE [LARGE SCALE GENOMIC DNA]</scope>
    <source>
        <strain evidence="2 3">NLcol2</strain>
    </source>
</reference>
<dbReference type="SUPFAM" id="SSF143422">
    <property type="entry name" value="Transposase IS200-like"/>
    <property type="match status" value="1"/>
</dbReference>
<dbReference type="RefSeq" id="WP_322609165.1">
    <property type="nucleotide sequence ID" value="NZ_JARVCO010000010.1"/>
</dbReference>
<evidence type="ECO:0000259" key="1">
    <source>
        <dbReference type="SMART" id="SM01321"/>
    </source>
</evidence>
<dbReference type="Proteomes" id="UP001290861">
    <property type="component" value="Unassembled WGS sequence"/>
</dbReference>
<sequence length="334" mass="38897">MGRVPRIEFAGALYHVMSRGNRQSDIFLNNDDYTLFMSTLDEACNRTGWKIHAFVLMRNHYHFLLETPEPNLVDGMRWLQGTYTKRFNIRYKLWGHLFQGRYKALVVDPQQEYFRTVGNYIHLNPARAHCFDPKNQLLQTFEWSSYPLYLSKDLRPDWLDVNRLLGAHGLEDSPSGLSQFAESTQARATLVAYSDNPAEFDEAWSRIRRGWAFGDDAFRESLQERIGERLTGNHRSSYSGEAIQMHDICEAERLLEECLKKLHVSRDSLPNLKKSDPAKKVIAWHIRKRVSIRNQWISEQLHLGNPSNLSRFCKEVAESKDGPLLILKNKITKK</sequence>
<accession>A0ABU5MZI9</accession>
<name>A0ABU5MZI9_9BACT</name>
<dbReference type="SMART" id="SM01321">
    <property type="entry name" value="Y1_Tnp"/>
    <property type="match status" value="1"/>
</dbReference>
<dbReference type="InterPro" id="IPR036515">
    <property type="entry name" value="Transposase_17_sf"/>
</dbReference>
<dbReference type="EMBL" id="JARVCO010000010">
    <property type="protein sequence ID" value="MDZ8119381.1"/>
    <property type="molecule type" value="Genomic_DNA"/>
</dbReference>